<evidence type="ECO:0000256" key="1">
    <source>
        <dbReference type="ARBA" id="ARBA00004922"/>
    </source>
</evidence>
<evidence type="ECO:0000256" key="9">
    <source>
        <dbReference type="ARBA" id="ARBA00022941"/>
    </source>
</evidence>
<evidence type="ECO:0000256" key="10">
    <source>
        <dbReference type="PROSITE-ProRule" id="PRU00339"/>
    </source>
</evidence>
<evidence type="ECO:0000313" key="12">
    <source>
        <dbReference type="EMBL" id="MDH6059791.1"/>
    </source>
</evidence>
<comment type="similarity">
    <text evidence="2">Belongs to the glycosyltransferase 41 family. O-GlcNAc transferase subfamily.</text>
</comment>
<dbReference type="InterPro" id="IPR011990">
    <property type="entry name" value="TPR-like_helical_dom_sf"/>
</dbReference>
<reference evidence="12 13" key="1">
    <citation type="journal article" date="2023" name="J. Phycol.">
        <title>Chrysosporum ovalisporum is synonymous with the true-branching cyanobacterium Umezakia natans (Nostocales/Aphanizomenonaceae).</title>
        <authorList>
            <person name="McGregor G.B."/>
            <person name="Sendall B.C."/>
            <person name="Niiyama Y."/>
            <person name="Tuji A."/>
            <person name="Willis A."/>
        </authorList>
    </citation>
    <scope>NUCLEOTIDE SEQUENCE [LARGE SCALE GENOMIC DNA]</scope>
    <source>
        <strain evidence="12 13">ANA360D</strain>
    </source>
</reference>
<dbReference type="Gene3D" id="1.25.40.10">
    <property type="entry name" value="Tetratricopeptide repeat domain"/>
    <property type="match status" value="4"/>
</dbReference>
<feature type="repeat" description="TPR" evidence="10">
    <location>
        <begin position="442"/>
        <end position="475"/>
    </location>
</feature>
<dbReference type="Proteomes" id="UP001159387">
    <property type="component" value="Unassembled WGS sequence"/>
</dbReference>
<dbReference type="Pfam" id="PF13844">
    <property type="entry name" value="Glyco_transf_41"/>
    <property type="match status" value="2"/>
</dbReference>
<dbReference type="SUPFAM" id="SSF52540">
    <property type="entry name" value="P-loop containing nucleoside triphosphate hydrolases"/>
    <property type="match status" value="1"/>
</dbReference>
<keyword evidence="7" id="KW-0677">Repeat</keyword>
<feature type="domain" description="O-GlcNAc transferase C-terminal" evidence="11">
    <location>
        <begin position="588"/>
        <end position="743"/>
    </location>
</feature>
<feature type="repeat" description="TPR" evidence="10">
    <location>
        <begin position="408"/>
        <end position="441"/>
    </location>
</feature>
<evidence type="ECO:0000256" key="4">
    <source>
        <dbReference type="ARBA" id="ARBA00019143"/>
    </source>
</evidence>
<comment type="caution">
    <text evidence="12">The sequence shown here is derived from an EMBL/GenBank/DDBJ whole genome shotgun (WGS) entry which is preliminary data.</text>
</comment>
<dbReference type="SMART" id="SM00671">
    <property type="entry name" value="SEL1"/>
    <property type="match status" value="4"/>
</dbReference>
<dbReference type="PANTHER" id="PTHR44835">
    <property type="entry name" value="UDP-N-ACETYLGLUCOSAMINE--PEPTIDE N-ACETYLGLUCOSAMINYLTRANSFERASE SPINDLY-RELATED"/>
    <property type="match status" value="1"/>
</dbReference>
<keyword evidence="13" id="KW-1185">Reference proteome</keyword>
<keyword evidence="9" id="KW-0939">Gibberellin signaling pathway</keyword>
<name>A0AA43GQG6_9CYAN</name>
<dbReference type="SMART" id="SM00028">
    <property type="entry name" value="TPR"/>
    <property type="match status" value="8"/>
</dbReference>
<evidence type="ECO:0000313" key="13">
    <source>
        <dbReference type="Proteomes" id="UP001159387"/>
    </source>
</evidence>
<evidence type="ECO:0000256" key="5">
    <source>
        <dbReference type="ARBA" id="ARBA00022676"/>
    </source>
</evidence>
<dbReference type="Pfam" id="PF14559">
    <property type="entry name" value="TPR_19"/>
    <property type="match status" value="1"/>
</dbReference>
<dbReference type="SUPFAM" id="SSF48452">
    <property type="entry name" value="TPR-like"/>
    <property type="match status" value="4"/>
</dbReference>
<dbReference type="RefSeq" id="WP_280653801.1">
    <property type="nucleotide sequence ID" value="NZ_JANQDH010000033.1"/>
</dbReference>
<keyword evidence="8 10" id="KW-0802">TPR repeat</keyword>
<dbReference type="Pfam" id="PF13432">
    <property type="entry name" value="TPR_16"/>
    <property type="match status" value="1"/>
</dbReference>
<keyword evidence="6" id="KW-0808">Transferase</keyword>
<keyword evidence="5" id="KW-0328">Glycosyltransferase</keyword>
<dbReference type="Gene3D" id="3.40.50.2000">
    <property type="entry name" value="Glycogen Phosphorylase B"/>
    <property type="match status" value="1"/>
</dbReference>
<dbReference type="AlphaFoldDB" id="A0AA43GQG6"/>
<proteinExistence type="inferred from homology"/>
<dbReference type="PROSITE" id="PS50293">
    <property type="entry name" value="TPR_REGION"/>
    <property type="match status" value="2"/>
</dbReference>
<dbReference type="PROSITE" id="PS50005">
    <property type="entry name" value="TPR"/>
    <property type="match status" value="7"/>
</dbReference>
<feature type="repeat" description="TPR" evidence="10">
    <location>
        <begin position="1000"/>
        <end position="1033"/>
    </location>
</feature>
<comment type="pathway">
    <text evidence="1">Protein modification; protein glycosylation.</text>
</comment>
<sequence>MIIFCSGISDDLRKLSDNLCQSLLTQTGHQNPQTIACNTAPEIDAYFQLITPSSVPTVIRYRILSELALEKIHQGEAKSIYLHQDPREIIAAVLAAPEKKVTFDLIVLNLWQQYQEKWFPHHHENHQLTLFIPREKLLSQPQLTISQLATYLELQPTDTVIQLLINQYAITPEITTSWREILTPEQCLIIATLLKPLLLHFNYVEESNLSQELEQHLTSIQLDNLLGEIEPIFKPSTSFKEQLREQFYESVEQHLITTLTAMGRSEIAAEICHSLGNILNSQHELKLAEKWYLHALSIQPLLGKSHYNLGLISEQQEDWEKAANHYKQAININTNYTKAHYRLGVIFRRQQQFTPAIEKFSQVLTLDANHQGAKFNLALIWEQGESVVEIENILNLEKTELESLPKLSKQINNAGTDLVDEGKLREAQKYFQFVIEIHPDHHLGYYNLGCIFQNENYYLEAIYYYKQALKLNPEYISALQNLSYVYYQNGQPDLAQECIQKALELDGNNGRNYYILGYFANNQGKILESINLLNEALKIDPNNPQLHSAFLFNISSLTSFTPQQILDSSQLWYQQQIVKQWLPTLTNHPNHKTPQRRLRIGYISPDFRRHSVSGFIKPIIQHHDRSRVEVFCYGEVGKPDVVTEEIKDICDVWHCTLGLSDLEVAELIKADRIDILVDLAGHTVNNRIVVLGMKPAPIQATYLGYFATTGLPTIDYWITDQILHPHNTEEKTSETIWRLPRCYVGYEPLKNAPDITHQLPYQKTGIFTFSSFNTLRKLTPETFALWTEILKAVPHSRLVIKCSSSNVFSPLINEKIKIPFAEQGIDLKRIYLYGGYAADEDHLNLYNQVDLHLDSIPYTGCTTTCEALWMGVPTLTLAGKRKMERMSATILHSVGLDEFITHSVEEYVQRAVELVKSPDILQDLRSTMRQRVQQSPLLDVQEMTRTLEASYEQMWQIYLQQPSAATEEHPPRPAVFPGDLDYTAAINYYQEYLKEHPDDAQAYYHLGLAYQEIDDVEKAISAYLQSLSIDRSSPATYQALAKLLQEQELDEQGEKYHRYAQFLM</sequence>
<dbReference type="InterPro" id="IPR029489">
    <property type="entry name" value="OGT/SEC/SPY_C"/>
</dbReference>
<organism evidence="12 13">
    <name type="scientific">Chrysosporum bergii ANA360D</name>
    <dbReference type="NCBI Taxonomy" id="617107"/>
    <lineage>
        <taxon>Bacteria</taxon>
        <taxon>Bacillati</taxon>
        <taxon>Cyanobacteriota</taxon>
        <taxon>Cyanophyceae</taxon>
        <taxon>Nostocales</taxon>
        <taxon>Nodulariaceae</taxon>
        <taxon>Chrysosporum</taxon>
    </lineage>
</organism>
<protein>
    <recommendedName>
        <fullName evidence="4">Probable UDP-N-acetylglucosamine--peptide N-acetylglucosaminyltransferase SPINDLY</fullName>
        <ecNumber evidence="3">2.4.1.255</ecNumber>
    </recommendedName>
</protein>
<dbReference type="EC" id="2.4.1.255" evidence="3"/>
<dbReference type="InterPro" id="IPR051939">
    <property type="entry name" value="Glycosyltr_41/O-GlcNAc_trsf"/>
</dbReference>
<feature type="repeat" description="TPR" evidence="10">
    <location>
        <begin position="337"/>
        <end position="370"/>
    </location>
</feature>
<dbReference type="Gene3D" id="3.40.50.11380">
    <property type="match status" value="1"/>
</dbReference>
<feature type="repeat" description="TPR" evidence="10">
    <location>
        <begin position="476"/>
        <end position="509"/>
    </location>
</feature>
<dbReference type="Gene3D" id="3.40.50.300">
    <property type="entry name" value="P-loop containing nucleotide triphosphate hydrolases"/>
    <property type="match status" value="1"/>
</dbReference>
<dbReference type="PANTHER" id="PTHR44835:SF1">
    <property type="entry name" value="PROTEIN O-GLCNAC TRANSFERASE"/>
    <property type="match status" value="1"/>
</dbReference>
<feature type="domain" description="O-GlcNAc transferase C-terminal" evidence="11">
    <location>
        <begin position="767"/>
        <end position="946"/>
    </location>
</feature>
<dbReference type="Pfam" id="PF13414">
    <property type="entry name" value="TPR_11"/>
    <property type="match status" value="1"/>
</dbReference>
<dbReference type="InterPro" id="IPR019734">
    <property type="entry name" value="TPR_rpt"/>
</dbReference>
<evidence type="ECO:0000259" key="11">
    <source>
        <dbReference type="Pfam" id="PF13844"/>
    </source>
</evidence>
<evidence type="ECO:0000256" key="3">
    <source>
        <dbReference type="ARBA" id="ARBA00011970"/>
    </source>
</evidence>
<dbReference type="GO" id="GO:0097363">
    <property type="term" value="F:protein O-acetylglucosaminyltransferase activity"/>
    <property type="evidence" value="ECO:0007669"/>
    <property type="project" value="UniProtKB-EC"/>
</dbReference>
<feature type="repeat" description="TPR" evidence="10">
    <location>
        <begin position="510"/>
        <end position="543"/>
    </location>
</feature>
<evidence type="ECO:0000256" key="8">
    <source>
        <dbReference type="ARBA" id="ARBA00022803"/>
    </source>
</evidence>
<dbReference type="EMBL" id="JANQDH010000033">
    <property type="protein sequence ID" value="MDH6059791.1"/>
    <property type="molecule type" value="Genomic_DNA"/>
</dbReference>
<dbReference type="InterPro" id="IPR027417">
    <property type="entry name" value="P-loop_NTPase"/>
</dbReference>
<gene>
    <name evidence="12" type="ORF">NWP17_04955</name>
</gene>
<evidence type="ECO:0000256" key="2">
    <source>
        <dbReference type="ARBA" id="ARBA00005386"/>
    </source>
</evidence>
<accession>A0AA43GQG6</accession>
<evidence type="ECO:0000256" key="6">
    <source>
        <dbReference type="ARBA" id="ARBA00022679"/>
    </source>
</evidence>
<evidence type="ECO:0000256" key="7">
    <source>
        <dbReference type="ARBA" id="ARBA00022737"/>
    </source>
</evidence>
<dbReference type="Pfam" id="PF13181">
    <property type="entry name" value="TPR_8"/>
    <property type="match status" value="1"/>
</dbReference>
<dbReference type="InterPro" id="IPR006597">
    <property type="entry name" value="Sel1-like"/>
</dbReference>
<dbReference type="GO" id="GO:0009740">
    <property type="term" value="P:gibberellic acid mediated signaling pathway"/>
    <property type="evidence" value="ECO:0007669"/>
    <property type="project" value="UniProtKB-KW"/>
</dbReference>
<feature type="repeat" description="TPR" evidence="10">
    <location>
        <begin position="303"/>
        <end position="336"/>
    </location>
</feature>